<evidence type="ECO:0000259" key="3">
    <source>
        <dbReference type="PROSITE" id="PS50048"/>
    </source>
</evidence>
<evidence type="ECO:0000256" key="1">
    <source>
        <dbReference type="ARBA" id="ARBA00023242"/>
    </source>
</evidence>
<dbReference type="Pfam" id="PF11951">
    <property type="entry name" value="Fungal_trans_2"/>
    <property type="match status" value="1"/>
</dbReference>
<dbReference type="GO" id="GO:0008270">
    <property type="term" value="F:zinc ion binding"/>
    <property type="evidence" value="ECO:0007669"/>
    <property type="project" value="InterPro"/>
</dbReference>
<dbReference type="InterPro" id="IPR021858">
    <property type="entry name" value="Fun_TF"/>
</dbReference>
<keyword evidence="5" id="KW-1185">Reference proteome</keyword>
<dbReference type="CDD" id="cd00067">
    <property type="entry name" value="GAL4"/>
    <property type="match status" value="1"/>
</dbReference>
<evidence type="ECO:0000313" key="4">
    <source>
        <dbReference type="EMBL" id="KAF2851383.1"/>
    </source>
</evidence>
<dbReference type="AlphaFoldDB" id="A0A6A7B7T3"/>
<keyword evidence="1" id="KW-0539">Nucleus</keyword>
<protein>
    <recommendedName>
        <fullName evidence="3">Zn(2)-C6 fungal-type domain-containing protein</fullName>
    </recommendedName>
</protein>
<evidence type="ECO:0000313" key="5">
    <source>
        <dbReference type="Proteomes" id="UP000799423"/>
    </source>
</evidence>
<dbReference type="SMART" id="SM00066">
    <property type="entry name" value="GAL4"/>
    <property type="match status" value="1"/>
</dbReference>
<accession>A0A6A7B7T3</accession>
<dbReference type="PROSITE" id="PS00463">
    <property type="entry name" value="ZN2_CY6_FUNGAL_1"/>
    <property type="match status" value="1"/>
</dbReference>
<name>A0A6A7B7T3_9PLEO</name>
<feature type="domain" description="Zn(2)-C6 fungal-type" evidence="3">
    <location>
        <begin position="45"/>
        <end position="75"/>
    </location>
</feature>
<dbReference type="GO" id="GO:0001228">
    <property type="term" value="F:DNA-binding transcription activator activity, RNA polymerase II-specific"/>
    <property type="evidence" value="ECO:0007669"/>
    <property type="project" value="TreeGrafter"/>
</dbReference>
<dbReference type="SUPFAM" id="SSF57701">
    <property type="entry name" value="Zn2/Cys6 DNA-binding domain"/>
    <property type="match status" value="1"/>
</dbReference>
<dbReference type="PROSITE" id="PS50048">
    <property type="entry name" value="ZN2_CY6_FUNGAL_2"/>
    <property type="match status" value="1"/>
</dbReference>
<dbReference type="Proteomes" id="UP000799423">
    <property type="component" value="Unassembled WGS sequence"/>
</dbReference>
<dbReference type="InterPro" id="IPR036864">
    <property type="entry name" value="Zn2-C6_fun-type_DNA-bd_sf"/>
</dbReference>
<evidence type="ECO:0000256" key="2">
    <source>
        <dbReference type="SAM" id="MobiDB-lite"/>
    </source>
</evidence>
<dbReference type="Gene3D" id="4.10.240.10">
    <property type="entry name" value="Zn(2)-C6 fungal-type DNA-binding domain"/>
    <property type="match status" value="1"/>
</dbReference>
<dbReference type="OrthoDB" id="416217at2759"/>
<dbReference type="InterPro" id="IPR053157">
    <property type="entry name" value="Sterol_Uptake_Regulator"/>
</dbReference>
<proteinExistence type="predicted"/>
<dbReference type="PANTHER" id="PTHR47784">
    <property type="entry name" value="STEROL UPTAKE CONTROL PROTEIN 2"/>
    <property type="match status" value="1"/>
</dbReference>
<feature type="compositionally biased region" description="Polar residues" evidence="2">
    <location>
        <begin position="1"/>
        <end position="12"/>
    </location>
</feature>
<dbReference type="InterPro" id="IPR001138">
    <property type="entry name" value="Zn2Cys6_DnaBD"/>
</dbReference>
<reference evidence="4" key="1">
    <citation type="submission" date="2020-01" db="EMBL/GenBank/DDBJ databases">
        <authorList>
            <consortium name="DOE Joint Genome Institute"/>
            <person name="Haridas S."/>
            <person name="Albert R."/>
            <person name="Binder M."/>
            <person name="Bloem J."/>
            <person name="Labutti K."/>
            <person name="Salamov A."/>
            <person name="Andreopoulos B."/>
            <person name="Baker S.E."/>
            <person name="Barry K."/>
            <person name="Bills G."/>
            <person name="Bluhm B.H."/>
            <person name="Cannon C."/>
            <person name="Castanera R."/>
            <person name="Culley D.E."/>
            <person name="Daum C."/>
            <person name="Ezra D."/>
            <person name="Gonzalez J.B."/>
            <person name="Henrissat B."/>
            <person name="Kuo A."/>
            <person name="Liang C."/>
            <person name="Lipzen A."/>
            <person name="Lutzoni F."/>
            <person name="Magnuson J."/>
            <person name="Mondo S."/>
            <person name="Nolan M."/>
            <person name="Ohm R."/>
            <person name="Pangilinan J."/>
            <person name="Park H.-J."/>
            <person name="Ramirez L."/>
            <person name="Alfaro M."/>
            <person name="Sun H."/>
            <person name="Tritt A."/>
            <person name="Yoshinaga Y."/>
            <person name="Zwiers L.-H."/>
            <person name="Turgeon B.G."/>
            <person name="Goodwin S.B."/>
            <person name="Spatafora J.W."/>
            <person name="Crous P.W."/>
            <person name="Grigoriev I.V."/>
        </authorList>
    </citation>
    <scope>NUCLEOTIDE SEQUENCE</scope>
    <source>
        <strain evidence="4">IPT5</strain>
    </source>
</reference>
<dbReference type="EMBL" id="MU006302">
    <property type="protein sequence ID" value="KAF2851383.1"/>
    <property type="molecule type" value="Genomic_DNA"/>
</dbReference>
<organism evidence="4 5">
    <name type="scientific">Plenodomus tracheiphilus IPT5</name>
    <dbReference type="NCBI Taxonomy" id="1408161"/>
    <lineage>
        <taxon>Eukaryota</taxon>
        <taxon>Fungi</taxon>
        <taxon>Dikarya</taxon>
        <taxon>Ascomycota</taxon>
        <taxon>Pezizomycotina</taxon>
        <taxon>Dothideomycetes</taxon>
        <taxon>Pleosporomycetidae</taxon>
        <taxon>Pleosporales</taxon>
        <taxon>Pleosporineae</taxon>
        <taxon>Leptosphaeriaceae</taxon>
        <taxon>Plenodomus</taxon>
    </lineage>
</organism>
<feature type="region of interest" description="Disordered" evidence="2">
    <location>
        <begin position="1"/>
        <end position="42"/>
    </location>
</feature>
<dbReference type="Pfam" id="PF00172">
    <property type="entry name" value="Zn_clus"/>
    <property type="match status" value="1"/>
</dbReference>
<dbReference type="PANTHER" id="PTHR47784:SF5">
    <property type="entry name" value="STEROL UPTAKE CONTROL PROTEIN 2"/>
    <property type="match status" value="1"/>
</dbReference>
<gene>
    <name evidence="4" type="ORF">T440DRAFT_62524</name>
</gene>
<sequence>MQQESPQTAEHTPSSRDSRQASPAVDEDDVSAKITRKSHRKSRAGCKNCKTRRIKCDETKPYCANCKRRQVQCIYLNSPYSTSHDPSPQQDTPQDPNLLPISEIELTHYWTTTTSYSLSTRPAGALSWQALTMTVGLSHPHLLHLIFAFTALHLASCRPSQRDSYTAKSNKHYDIALSLLTPALANLNPNNCDAVLLSVQLVCFIHWARGPLPGEYLAFANTNNNPDSSTAAKSEWLLMFRGIRTTLESLDRGSFQKTHEPATRAKGLPLPLSSLNEPTGYETQLSSLREHVEFISDPIDRDDNIKAVDILVEMYDNRYTGKDAEYHVVFGWLYRMSDSFLARLERKDAVPLVLFAHFVVLIWDLERFWYMKGWTWHVMGGIWGALGDEDRAWVKWCMASVGWIEP</sequence>